<reference evidence="1 2" key="1">
    <citation type="submission" date="2015-07" db="EMBL/GenBank/DDBJ databases">
        <authorList>
            <person name="Noorani M."/>
        </authorList>
    </citation>
    <scope>NUCLEOTIDE SEQUENCE [LARGE SCALE GENOMIC DNA]</scope>
    <source>
        <strain evidence="1 2">KCTC 42284</strain>
    </source>
</reference>
<dbReference type="KEGG" id="wma:WM2015_1778"/>
<accession>A0A0K0XWU9</accession>
<dbReference type="EMBL" id="CP012154">
    <property type="protein sequence ID" value="AKS42145.1"/>
    <property type="molecule type" value="Genomic_DNA"/>
</dbReference>
<dbReference type="PATRIC" id="fig|1579979.3.peg.1820"/>
<dbReference type="Proteomes" id="UP000066624">
    <property type="component" value="Chromosome"/>
</dbReference>
<protein>
    <submittedName>
        <fullName evidence="1">Uncharacterized protein</fullName>
    </submittedName>
</protein>
<organism evidence="1 2">
    <name type="scientific">Wenzhouxiangella marina</name>
    <dbReference type="NCBI Taxonomy" id="1579979"/>
    <lineage>
        <taxon>Bacteria</taxon>
        <taxon>Pseudomonadati</taxon>
        <taxon>Pseudomonadota</taxon>
        <taxon>Gammaproteobacteria</taxon>
        <taxon>Chromatiales</taxon>
        <taxon>Wenzhouxiangellaceae</taxon>
        <taxon>Wenzhouxiangella</taxon>
    </lineage>
</organism>
<sequence length="136" mass="14465">MQDQSMREQLSMDRDSLYQEETFTDHRVGTIQRLTPVTPDGEFDAGRKVRFFGQTQVMSPAGALPINFELEVDSLAAAVDGFAEAAESAVEETIEKIKRLQREAQSSIMVPGQEGGGFGGMGGGPGGMGPGGGIKL</sequence>
<evidence type="ECO:0000313" key="2">
    <source>
        <dbReference type="Proteomes" id="UP000066624"/>
    </source>
</evidence>
<dbReference type="AlphaFoldDB" id="A0A0K0XWU9"/>
<name>A0A0K0XWU9_9GAMM</name>
<keyword evidence="2" id="KW-1185">Reference proteome</keyword>
<evidence type="ECO:0000313" key="1">
    <source>
        <dbReference type="EMBL" id="AKS42145.1"/>
    </source>
</evidence>
<proteinExistence type="predicted"/>
<gene>
    <name evidence="1" type="ORF">WM2015_1778</name>
</gene>
<dbReference type="RefSeq" id="WP_049725728.1">
    <property type="nucleotide sequence ID" value="NZ_CP012154.1"/>
</dbReference>